<gene>
    <name evidence="6" type="primary">ptsH2</name>
    <name evidence="6" type="ORF">Nocox_18530</name>
</gene>
<feature type="compositionally biased region" description="Gly residues" evidence="4">
    <location>
        <begin position="95"/>
        <end position="105"/>
    </location>
</feature>
<dbReference type="Proteomes" id="UP000824681">
    <property type="component" value="Chromosome"/>
</dbReference>
<evidence type="ECO:0000313" key="7">
    <source>
        <dbReference type="Proteomes" id="UP000824681"/>
    </source>
</evidence>
<dbReference type="InterPro" id="IPR000032">
    <property type="entry name" value="HPr-like"/>
</dbReference>
<dbReference type="InterPro" id="IPR035895">
    <property type="entry name" value="HPr-like_sf"/>
</dbReference>
<keyword evidence="2" id="KW-0963">Cytoplasm</keyword>
<dbReference type="NCBIfam" id="TIGR01003">
    <property type="entry name" value="PTS_HPr_family"/>
    <property type="match status" value="1"/>
</dbReference>
<dbReference type="GO" id="GO:0016740">
    <property type="term" value="F:transferase activity"/>
    <property type="evidence" value="ECO:0007669"/>
    <property type="project" value="UniProtKB-KW"/>
</dbReference>
<dbReference type="PRINTS" id="PR00107">
    <property type="entry name" value="PHOSPHOCPHPR"/>
</dbReference>
<evidence type="ECO:0000259" key="5">
    <source>
        <dbReference type="PROSITE" id="PS51350"/>
    </source>
</evidence>
<reference evidence="6 7" key="1">
    <citation type="journal article" date="2021" name="ACS Chem. Biol.">
        <title>Genomic-Led Discovery of a Novel Glycopeptide Antibiotic by Nonomuraea coxensis DSM 45129.</title>
        <authorList>
            <person name="Yushchuk O."/>
            <person name="Vior N.M."/>
            <person name="Andreo-Vidal A."/>
            <person name="Berini F."/>
            <person name="Ruckert C."/>
            <person name="Busche T."/>
            <person name="Binda E."/>
            <person name="Kalinowski J."/>
            <person name="Truman A.W."/>
            <person name="Marinelli F."/>
        </authorList>
    </citation>
    <scope>NUCLEOTIDE SEQUENCE [LARGE SCALE GENOMIC DNA]</scope>
    <source>
        <strain evidence="6 7">DSM 45129</strain>
    </source>
</reference>
<dbReference type="EMBL" id="CP068985">
    <property type="protein sequence ID" value="QYC41315.1"/>
    <property type="molecule type" value="Genomic_DNA"/>
</dbReference>
<feature type="domain" description="HPr" evidence="5">
    <location>
        <begin position="1"/>
        <end position="88"/>
    </location>
</feature>
<dbReference type="RefSeq" id="WP_033407478.1">
    <property type="nucleotide sequence ID" value="NZ_CP068985.1"/>
</dbReference>
<keyword evidence="3" id="KW-0598">Phosphotransferase system</keyword>
<name>A0ABX8U0X9_9ACTN</name>
<dbReference type="PANTHER" id="PTHR33705:SF2">
    <property type="entry name" value="PHOSPHOCARRIER PROTEIN NPR"/>
    <property type="match status" value="1"/>
</dbReference>
<dbReference type="SUPFAM" id="SSF55594">
    <property type="entry name" value="HPr-like"/>
    <property type="match status" value="1"/>
</dbReference>
<evidence type="ECO:0000256" key="4">
    <source>
        <dbReference type="SAM" id="MobiDB-lite"/>
    </source>
</evidence>
<evidence type="ECO:0000256" key="2">
    <source>
        <dbReference type="ARBA" id="ARBA00022490"/>
    </source>
</evidence>
<feature type="region of interest" description="Disordered" evidence="4">
    <location>
        <begin position="84"/>
        <end position="113"/>
    </location>
</feature>
<accession>A0ABX8U0X9</accession>
<dbReference type="InterPro" id="IPR050399">
    <property type="entry name" value="HPr"/>
</dbReference>
<sequence>MAQRTVAVASASGLHARPAKLFVQEAARLGVPVTVRLGEKAVPARSMLGVLSLGAVQGTAVTLEADGPGAEEALDALAALLSRDLDTERSTGQDTGHGAGPGAGPGAEEALDA</sequence>
<evidence type="ECO:0000256" key="3">
    <source>
        <dbReference type="ARBA" id="ARBA00022683"/>
    </source>
</evidence>
<dbReference type="Pfam" id="PF00381">
    <property type="entry name" value="PTS-HPr"/>
    <property type="match status" value="1"/>
</dbReference>
<dbReference type="Gene3D" id="3.30.1340.10">
    <property type="entry name" value="HPr-like"/>
    <property type="match status" value="1"/>
</dbReference>
<dbReference type="CDD" id="cd00367">
    <property type="entry name" value="PTS-HPr_like"/>
    <property type="match status" value="1"/>
</dbReference>
<comment type="subcellular location">
    <subcellularLocation>
        <location evidence="1">Cytoplasm</location>
    </subcellularLocation>
</comment>
<evidence type="ECO:0000256" key="1">
    <source>
        <dbReference type="ARBA" id="ARBA00004496"/>
    </source>
</evidence>
<keyword evidence="6" id="KW-0808">Transferase</keyword>
<dbReference type="PROSITE" id="PS51350">
    <property type="entry name" value="PTS_HPR_DOM"/>
    <property type="match status" value="1"/>
</dbReference>
<keyword evidence="7" id="KW-1185">Reference proteome</keyword>
<dbReference type="EC" id="2.7.11.-" evidence="6"/>
<evidence type="ECO:0000313" key="6">
    <source>
        <dbReference type="EMBL" id="QYC41315.1"/>
    </source>
</evidence>
<dbReference type="PANTHER" id="PTHR33705">
    <property type="entry name" value="PHOSPHOCARRIER PROTEIN HPR"/>
    <property type="match status" value="1"/>
</dbReference>
<protein>
    <submittedName>
        <fullName evidence="6">Phosphocarrier protein HPr</fullName>
        <ecNumber evidence="6">2.7.11.-</ecNumber>
    </submittedName>
</protein>
<organism evidence="6 7">
    <name type="scientific">Nonomuraea coxensis DSM 45129</name>
    <dbReference type="NCBI Taxonomy" id="1122611"/>
    <lineage>
        <taxon>Bacteria</taxon>
        <taxon>Bacillati</taxon>
        <taxon>Actinomycetota</taxon>
        <taxon>Actinomycetes</taxon>
        <taxon>Streptosporangiales</taxon>
        <taxon>Streptosporangiaceae</taxon>
        <taxon>Nonomuraea</taxon>
    </lineage>
</organism>
<proteinExistence type="predicted"/>